<reference evidence="2" key="1">
    <citation type="submission" date="2017-06" db="EMBL/GenBank/DDBJ databases">
        <authorList>
            <person name="Cremers G."/>
        </authorList>
    </citation>
    <scope>NUCLEOTIDE SEQUENCE [LARGE SCALE GENOMIC DNA]</scope>
</reference>
<dbReference type="AlphaFoldDB" id="A0A284VU60"/>
<name>A0A284VU60_9EURY</name>
<accession>A0A284VU60</accession>
<dbReference type="Proteomes" id="UP000218615">
    <property type="component" value="Unassembled WGS sequence"/>
</dbReference>
<dbReference type="EMBL" id="FZMP01000242">
    <property type="protein sequence ID" value="SNQ62831.1"/>
    <property type="molecule type" value="Genomic_DNA"/>
</dbReference>
<protein>
    <submittedName>
        <fullName evidence="1">Uncharacterized protein</fullName>
    </submittedName>
</protein>
<organism evidence="1 2">
    <name type="scientific">Candidatus Methanoperedens nitratireducens</name>
    <dbReference type="NCBI Taxonomy" id="1392998"/>
    <lineage>
        <taxon>Archaea</taxon>
        <taxon>Methanobacteriati</taxon>
        <taxon>Methanobacteriota</taxon>
        <taxon>Stenosarchaea group</taxon>
        <taxon>Methanomicrobia</taxon>
        <taxon>Methanosarcinales</taxon>
        <taxon>ANME-2 cluster</taxon>
        <taxon>Candidatus Methanoperedentaceae</taxon>
        <taxon>Candidatus Methanoperedens</taxon>
    </lineage>
</organism>
<evidence type="ECO:0000313" key="1">
    <source>
        <dbReference type="EMBL" id="SNQ62831.1"/>
    </source>
</evidence>
<proteinExistence type="predicted"/>
<sequence length="41" mass="4600">MRGEKLKDAQQNLSSIDSNGGEERFTVEAILSKIQEMLIGY</sequence>
<keyword evidence="2" id="KW-1185">Reference proteome</keyword>
<evidence type="ECO:0000313" key="2">
    <source>
        <dbReference type="Proteomes" id="UP000218615"/>
    </source>
</evidence>
<gene>
    <name evidence="1" type="ORF">MNV_910005</name>
</gene>